<evidence type="ECO:0000313" key="2">
    <source>
        <dbReference type="Proteomes" id="UP000002157"/>
    </source>
</evidence>
<dbReference type="KEGG" id="ppg:PputGB1_1228"/>
<dbReference type="RefSeq" id="WP_012270912.1">
    <property type="nucleotide sequence ID" value="NC_010322.1"/>
</dbReference>
<dbReference type="Proteomes" id="UP000002157">
    <property type="component" value="Chromosome"/>
</dbReference>
<reference evidence="1 2" key="1">
    <citation type="submission" date="2008-01" db="EMBL/GenBank/DDBJ databases">
        <title>Complete sequence of Pseudomonas putida GB-1.</title>
        <authorList>
            <consortium name="US DOE Joint Genome Institute"/>
            <person name="Copeland A."/>
            <person name="Lucas S."/>
            <person name="Lapidus A."/>
            <person name="Barry K."/>
            <person name="Glavina del Rio T."/>
            <person name="Dalin E."/>
            <person name="Tice H."/>
            <person name="Pitluck S."/>
            <person name="Bruce D."/>
            <person name="Goodwin L."/>
            <person name="Chertkov O."/>
            <person name="Brettin T."/>
            <person name="Detter J.C."/>
            <person name="Han C."/>
            <person name="Kuske C.R."/>
            <person name="Schmutz J."/>
            <person name="Larimer F."/>
            <person name="Land M."/>
            <person name="Hauser L."/>
            <person name="Kyrpides N."/>
            <person name="Kim E."/>
            <person name="McCarthy J.K."/>
            <person name="Richardson P."/>
        </authorList>
    </citation>
    <scope>NUCLEOTIDE SEQUENCE [LARGE SCALE GENOMIC DNA]</scope>
    <source>
        <strain evidence="1 2">GB-1</strain>
    </source>
</reference>
<dbReference type="HOGENOM" id="CLU_2510164_0_0_6"/>
<evidence type="ECO:0000313" key="1">
    <source>
        <dbReference type="EMBL" id="ABY97135.1"/>
    </source>
</evidence>
<protein>
    <submittedName>
        <fullName evidence="1">Uncharacterized protein</fullName>
    </submittedName>
</protein>
<gene>
    <name evidence="1" type="ordered locus">PputGB1_1228</name>
</gene>
<accession>B0KT17</accession>
<proteinExistence type="predicted"/>
<dbReference type="EMBL" id="CP000926">
    <property type="protein sequence ID" value="ABY97135.1"/>
    <property type="molecule type" value="Genomic_DNA"/>
</dbReference>
<sequence>MHTGEFLPGLILPPSLHGGLRRRLAQISGAIGIGNCLIAQARVEGMVEALERLEVLEPGQIERMYMLVEETATLRLQELERERGA</sequence>
<organism evidence="1 2">
    <name type="scientific">Pseudomonas putida (strain GB-1)</name>
    <dbReference type="NCBI Taxonomy" id="76869"/>
    <lineage>
        <taxon>Bacteria</taxon>
        <taxon>Pseudomonadati</taxon>
        <taxon>Pseudomonadota</taxon>
        <taxon>Gammaproteobacteria</taxon>
        <taxon>Pseudomonadales</taxon>
        <taxon>Pseudomonadaceae</taxon>
        <taxon>Pseudomonas</taxon>
    </lineage>
</organism>
<name>B0KT17_PSEPG</name>
<dbReference type="AlphaFoldDB" id="B0KT17"/>